<protein>
    <submittedName>
        <fullName evidence="2">Retrovirus-related Pol polyprotein from transposon TNT 1-94</fullName>
    </submittedName>
</protein>
<dbReference type="InterPro" id="IPR036397">
    <property type="entry name" value="RNaseH_sf"/>
</dbReference>
<feature type="domain" description="Reverse transcriptase Ty1/copia-type" evidence="1">
    <location>
        <begin position="3"/>
        <end position="183"/>
    </location>
</feature>
<dbReference type="SUPFAM" id="SSF56672">
    <property type="entry name" value="DNA/RNA polymerases"/>
    <property type="match status" value="1"/>
</dbReference>
<dbReference type="CDD" id="cd09272">
    <property type="entry name" value="RNase_HI_RT_Ty1"/>
    <property type="match status" value="1"/>
</dbReference>
<sequence length="421" mass="47621">MVTIRLLLTLAINRNWTMLQLDVSNAFLHGELTEEIYMRQPVGFEDPNQPDAVCRLHKSLYGLKQAPRQWFHKLTSTLLSRGFRFSRSDPSLLIYTKLHVQIYLLIYVDDILVTGNDPSQIQQLLQDLHSDFALKQLGQISLFLGIQVTRTNTGFFLSQAHYAQQLLQEAGLSNCKPALTPITPASKHQTDNTTPFPDVTLYRRLAGSLQYLSITRPDIAFATNQVCQHMQSPTETDFQHIKRIFRYIKGTAAYGLPIIAGDTNLKTFTDADWASDHNDRKSISGFCTFMGPNLISWSVKKQVTVAKSSTEAEYRALSAATSDVLWIRRLAEELQLHQPSPTNIYCDNQSAIAIAKNPVFHARTKHIEIDFHFIRQQIANGSISIQHIPSQDQVADILTKPFSSSRFEFLCSKLSIRSPNA</sequence>
<evidence type="ECO:0000313" key="3">
    <source>
        <dbReference type="Proteomes" id="UP000233837"/>
    </source>
</evidence>
<dbReference type="Pfam" id="PF07727">
    <property type="entry name" value="RVT_2"/>
    <property type="match status" value="1"/>
</dbReference>
<gene>
    <name evidence="2" type="ORF">MA16_Dca022405</name>
</gene>
<reference evidence="2 3" key="1">
    <citation type="journal article" date="2016" name="Sci. Rep.">
        <title>The Dendrobium catenatum Lindl. genome sequence provides insights into polysaccharide synthase, floral development and adaptive evolution.</title>
        <authorList>
            <person name="Zhang G.Q."/>
            <person name="Xu Q."/>
            <person name="Bian C."/>
            <person name="Tsai W.C."/>
            <person name="Yeh C.M."/>
            <person name="Liu K.W."/>
            <person name="Yoshida K."/>
            <person name="Zhang L.S."/>
            <person name="Chang S.B."/>
            <person name="Chen F."/>
            <person name="Shi Y."/>
            <person name="Su Y.Y."/>
            <person name="Zhang Y.Q."/>
            <person name="Chen L.J."/>
            <person name="Yin Y."/>
            <person name="Lin M."/>
            <person name="Huang H."/>
            <person name="Deng H."/>
            <person name="Wang Z.W."/>
            <person name="Zhu S.L."/>
            <person name="Zhao X."/>
            <person name="Deng C."/>
            <person name="Niu S.C."/>
            <person name="Huang J."/>
            <person name="Wang M."/>
            <person name="Liu G.H."/>
            <person name="Yang H.J."/>
            <person name="Xiao X.J."/>
            <person name="Hsiao Y.Y."/>
            <person name="Wu W.L."/>
            <person name="Chen Y.Y."/>
            <person name="Mitsuda N."/>
            <person name="Ohme-Takagi M."/>
            <person name="Luo Y.B."/>
            <person name="Van de Peer Y."/>
            <person name="Liu Z.J."/>
        </authorList>
    </citation>
    <scope>NUCLEOTIDE SEQUENCE [LARGE SCALE GENOMIC DNA]</scope>
    <source>
        <tissue evidence="2">The whole plant</tissue>
    </source>
</reference>
<organism evidence="2 3">
    <name type="scientific">Dendrobium catenatum</name>
    <dbReference type="NCBI Taxonomy" id="906689"/>
    <lineage>
        <taxon>Eukaryota</taxon>
        <taxon>Viridiplantae</taxon>
        <taxon>Streptophyta</taxon>
        <taxon>Embryophyta</taxon>
        <taxon>Tracheophyta</taxon>
        <taxon>Spermatophyta</taxon>
        <taxon>Magnoliopsida</taxon>
        <taxon>Liliopsida</taxon>
        <taxon>Asparagales</taxon>
        <taxon>Orchidaceae</taxon>
        <taxon>Epidendroideae</taxon>
        <taxon>Malaxideae</taxon>
        <taxon>Dendrobiinae</taxon>
        <taxon>Dendrobium</taxon>
    </lineage>
</organism>
<dbReference type="Proteomes" id="UP000233837">
    <property type="component" value="Unassembled WGS sequence"/>
</dbReference>
<evidence type="ECO:0000259" key="1">
    <source>
        <dbReference type="Pfam" id="PF07727"/>
    </source>
</evidence>
<dbReference type="AlphaFoldDB" id="A0A2I0VVU6"/>
<evidence type="ECO:0000313" key="2">
    <source>
        <dbReference type="EMBL" id="PKU67534.1"/>
    </source>
</evidence>
<keyword evidence="3" id="KW-1185">Reference proteome</keyword>
<name>A0A2I0VVU6_9ASPA</name>
<dbReference type="PANTHER" id="PTHR11439">
    <property type="entry name" value="GAG-POL-RELATED RETROTRANSPOSON"/>
    <property type="match status" value="1"/>
</dbReference>
<dbReference type="PANTHER" id="PTHR11439:SF467">
    <property type="entry name" value="INTEGRASE CATALYTIC DOMAIN-CONTAINING PROTEIN"/>
    <property type="match status" value="1"/>
</dbReference>
<dbReference type="InterPro" id="IPR013103">
    <property type="entry name" value="RVT_2"/>
</dbReference>
<accession>A0A2I0VVU6</accession>
<reference evidence="2 3" key="2">
    <citation type="journal article" date="2017" name="Nature">
        <title>The Apostasia genome and the evolution of orchids.</title>
        <authorList>
            <person name="Zhang G.Q."/>
            <person name="Liu K.W."/>
            <person name="Li Z."/>
            <person name="Lohaus R."/>
            <person name="Hsiao Y.Y."/>
            <person name="Niu S.C."/>
            <person name="Wang J.Y."/>
            <person name="Lin Y.C."/>
            <person name="Xu Q."/>
            <person name="Chen L.J."/>
            <person name="Yoshida K."/>
            <person name="Fujiwara S."/>
            <person name="Wang Z.W."/>
            <person name="Zhang Y.Q."/>
            <person name="Mitsuda N."/>
            <person name="Wang M."/>
            <person name="Liu G.H."/>
            <person name="Pecoraro L."/>
            <person name="Huang H.X."/>
            <person name="Xiao X.J."/>
            <person name="Lin M."/>
            <person name="Wu X.Y."/>
            <person name="Wu W.L."/>
            <person name="Chen Y.Y."/>
            <person name="Chang S.B."/>
            <person name="Sakamoto S."/>
            <person name="Ohme-Takagi M."/>
            <person name="Yagi M."/>
            <person name="Zeng S.J."/>
            <person name="Shen C.Y."/>
            <person name="Yeh C.M."/>
            <person name="Luo Y.B."/>
            <person name="Tsai W.C."/>
            <person name="Van de Peer Y."/>
            <person name="Liu Z.J."/>
        </authorList>
    </citation>
    <scope>NUCLEOTIDE SEQUENCE [LARGE SCALE GENOMIC DNA]</scope>
    <source>
        <tissue evidence="2">The whole plant</tissue>
    </source>
</reference>
<dbReference type="GO" id="GO:0003676">
    <property type="term" value="F:nucleic acid binding"/>
    <property type="evidence" value="ECO:0007669"/>
    <property type="project" value="InterPro"/>
</dbReference>
<dbReference type="InterPro" id="IPR043502">
    <property type="entry name" value="DNA/RNA_pol_sf"/>
</dbReference>
<dbReference type="Gene3D" id="3.30.420.10">
    <property type="entry name" value="Ribonuclease H-like superfamily/Ribonuclease H"/>
    <property type="match status" value="1"/>
</dbReference>
<dbReference type="EMBL" id="KZ503186">
    <property type="protein sequence ID" value="PKU67534.1"/>
    <property type="molecule type" value="Genomic_DNA"/>
</dbReference>
<proteinExistence type="predicted"/>